<dbReference type="PROSITE" id="PS51004">
    <property type="entry name" value="SEMA"/>
    <property type="match status" value="1"/>
</dbReference>
<sequence length="439" mass="48116">MQAADLSMVPETERVPVMEINQTGKAVGRCSDFISRNTSSLWLDDAPEPGTSSVVSLWHLTQGRHALYRAAIPEPGTDKPRHSFLKTDDADASVLSGAARQIFHQWLNFRLRLLFAEPHSVGALSLGAHAYFVFRESAAERRACGVRVVSAVARVCKNDLGGDPGTGRRAQLWTSYVKVRLGCTDFVPFPEDTQKAFFTFDAIHASSWVPDLENGVLFGAFTTVTHGFPDSAVCAFRREDIERAFNGTRFIQVSLSRDTLSKVVSASQANYTGTGAACVSDSRTLNPAETNFLLSHPLLAESPKQRHDRVFYTLPGVAFSAMAAFVFSESWGSWVICYVATANGLVLKLAEEIVSGGTPPAAAQRVDAFNVSTGAIRKLLVSLQHRSLYVFSDDDVLQYRMDDCEVRPPDCTSCLMDPFCGWDGTRCLPHVDGTTRRTC</sequence>
<evidence type="ECO:0000256" key="1">
    <source>
        <dbReference type="PROSITE-ProRule" id="PRU00352"/>
    </source>
</evidence>
<feature type="domain" description="Sema" evidence="2">
    <location>
        <begin position="1"/>
        <end position="401"/>
    </location>
</feature>
<dbReference type="InterPro" id="IPR027231">
    <property type="entry name" value="Semaphorin"/>
</dbReference>
<accession>A0AAQ4D4C3</accession>
<dbReference type="GO" id="GO:0045499">
    <property type="term" value="F:chemorepellent activity"/>
    <property type="evidence" value="ECO:0007669"/>
    <property type="project" value="TreeGrafter"/>
</dbReference>
<evidence type="ECO:0000259" key="2">
    <source>
        <dbReference type="PROSITE" id="PS51004"/>
    </source>
</evidence>
<protein>
    <recommendedName>
        <fullName evidence="2">Sema domain-containing protein</fullName>
    </recommendedName>
</protein>
<dbReference type="Gene3D" id="2.130.10.10">
    <property type="entry name" value="YVTN repeat-like/Quinoprotein amine dehydrogenase"/>
    <property type="match status" value="1"/>
</dbReference>
<dbReference type="GO" id="GO:0071526">
    <property type="term" value="P:semaphorin-plexin signaling pathway"/>
    <property type="evidence" value="ECO:0007669"/>
    <property type="project" value="TreeGrafter"/>
</dbReference>
<evidence type="ECO:0000313" key="3">
    <source>
        <dbReference type="EMBL" id="KAK8757313.1"/>
    </source>
</evidence>
<proteinExistence type="predicted"/>
<reference evidence="3 4" key="1">
    <citation type="journal article" date="2023" name="Arcadia Sci">
        <title>De novo assembly of a long-read Amblyomma americanum tick genome.</title>
        <authorList>
            <person name="Chou S."/>
            <person name="Poskanzer K.E."/>
            <person name="Rollins M."/>
            <person name="Thuy-Boun P.S."/>
        </authorList>
    </citation>
    <scope>NUCLEOTIDE SEQUENCE [LARGE SCALE GENOMIC DNA]</scope>
    <source>
        <strain evidence="3">F_SG_1</strain>
        <tissue evidence="3">Salivary glands</tissue>
    </source>
</reference>
<keyword evidence="4" id="KW-1185">Reference proteome</keyword>
<dbReference type="InterPro" id="IPR001627">
    <property type="entry name" value="Semap_dom"/>
</dbReference>
<dbReference type="GO" id="GO:0030335">
    <property type="term" value="P:positive regulation of cell migration"/>
    <property type="evidence" value="ECO:0007669"/>
    <property type="project" value="TreeGrafter"/>
</dbReference>
<dbReference type="Pfam" id="PF01403">
    <property type="entry name" value="Sema"/>
    <property type="match status" value="1"/>
</dbReference>
<evidence type="ECO:0000313" key="4">
    <source>
        <dbReference type="Proteomes" id="UP001321473"/>
    </source>
</evidence>
<dbReference type="EMBL" id="JARKHS020035337">
    <property type="protein sequence ID" value="KAK8757313.1"/>
    <property type="molecule type" value="Genomic_DNA"/>
</dbReference>
<dbReference type="Proteomes" id="UP001321473">
    <property type="component" value="Unassembled WGS sequence"/>
</dbReference>
<comment type="caution">
    <text evidence="1">Lacks conserved residue(s) required for the propagation of feature annotation.</text>
</comment>
<name>A0AAQ4D4C3_AMBAM</name>
<gene>
    <name evidence="3" type="ORF">V5799_005047</name>
</gene>
<dbReference type="AlphaFoldDB" id="A0AAQ4D4C3"/>
<dbReference type="SMART" id="SM00630">
    <property type="entry name" value="Sema"/>
    <property type="match status" value="1"/>
</dbReference>
<dbReference type="InterPro" id="IPR036352">
    <property type="entry name" value="Semap_dom_sf"/>
</dbReference>
<organism evidence="3 4">
    <name type="scientific">Amblyomma americanum</name>
    <name type="common">Lone star tick</name>
    <dbReference type="NCBI Taxonomy" id="6943"/>
    <lineage>
        <taxon>Eukaryota</taxon>
        <taxon>Metazoa</taxon>
        <taxon>Ecdysozoa</taxon>
        <taxon>Arthropoda</taxon>
        <taxon>Chelicerata</taxon>
        <taxon>Arachnida</taxon>
        <taxon>Acari</taxon>
        <taxon>Parasitiformes</taxon>
        <taxon>Ixodida</taxon>
        <taxon>Ixodoidea</taxon>
        <taxon>Ixodidae</taxon>
        <taxon>Amblyomminae</taxon>
        <taxon>Amblyomma</taxon>
    </lineage>
</organism>
<dbReference type="SUPFAM" id="SSF101912">
    <property type="entry name" value="Sema domain"/>
    <property type="match status" value="1"/>
</dbReference>
<dbReference type="GO" id="GO:0030215">
    <property type="term" value="F:semaphorin receptor binding"/>
    <property type="evidence" value="ECO:0007669"/>
    <property type="project" value="InterPro"/>
</dbReference>
<dbReference type="GO" id="GO:0005886">
    <property type="term" value="C:plasma membrane"/>
    <property type="evidence" value="ECO:0007669"/>
    <property type="project" value="TreeGrafter"/>
</dbReference>
<dbReference type="PANTHER" id="PTHR11036">
    <property type="entry name" value="SEMAPHORIN"/>
    <property type="match status" value="1"/>
</dbReference>
<comment type="caution">
    <text evidence="3">The sequence shown here is derived from an EMBL/GenBank/DDBJ whole genome shotgun (WGS) entry which is preliminary data.</text>
</comment>
<dbReference type="PANTHER" id="PTHR11036:SF127">
    <property type="entry name" value="SEMAPHORIN-1A"/>
    <property type="match status" value="1"/>
</dbReference>
<dbReference type="InterPro" id="IPR015943">
    <property type="entry name" value="WD40/YVTN_repeat-like_dom_sf"/>
</dbReference>
<dbReference type="GO" id="GO:0007411">
    <property type="term" value="P:axon guidance"/>
    <property type="evidence" value="ECO:0007669"/>
    <property type="project" value="TreeGrafter"/>
</dbReference>